<sequence>MYSRFPSASITEEVQEPLDYSRVFKRILHLRVFADFVHISALRFFAERASNLESLEIGSRFVYNGEFRTEAYNFNTEILPLVGNTLRRLTIQDFFTDVRGSMVSLGPDETVDLRVLPRLEELAAPAYAIFAVPGTAHADAPSPNLKVLKKIMEDRWSWYRREKYALLLDPLVGWKPSRFSGKLFDFIMKFASSFRTRFPNLEQVVFQYYHWNDPALDWSREEVEQVSAAFQKQGVSFVYEEYRVEKDDLDPSIGYFSQSAVVSDHDYLDTPQGPS</sequence>
<reference evidence="1" key="1">
    <citation type="journal article" date="2023" name="Mol. Phylogenet. Evol.">
        <title>Genome-scale phylogeny and comparative genomics of the fungal order Sordariales.</title>
        <authorList>
            <person name="Hensen N."/>
            <person name="Bonometti L."/>
            <person name="Westerberg I."/>
            <person name="Brannstrom I.O."/>
            <person name="Guillou S."/>
            <person name="Cros-Aarteil S."/>
            <person name="Calhoun S."/>
            <person name="Haridas S."/>
            <person name="Kuo A."/>
            <person name="Mondo S."/>
            <person name="Pangilinan J."/>
            <person name="Riley R."/>
            <person name="LaButti K."/>
            <person name="Andreopoulos B."/>
            <person name="Lipzen A."/>
            <person name="Chen C."/>
            <person name="Yan M."/>
            <person name="Daum C."/>
            <person name="Ng V."/>
            <person name="Clum A."/>
            <person name="Steindorff A."/>
            <person name="Ohm R.A."/>
            <person name="Martin F."/>
            <person name="Silar P."/>
            <person name="Natvig D.O."/>
            <person name="Lalanne C."/>
            <person name="Gautier V."/>
            <person name="Ament-Velasquez S.L."/>
            <person name="Kruys A."/>
            <person name="Hutchinson M.I."/>
            <person name="Powell A.J."/>
            <person name="Barry K."/>
            <person name="Miller A.N."/>
            <person name="Grigoriev I.V."/>
            <person name="Debuchy R."/>
            <person name="Gladieux P."/>
            <person name="Hiltunen Thoren M."/>
            <person name="Johannesson H."/>
        </authorList>
    </citation>
    <scope>NUCLEOTIDE SEQUENCE</scope>
    <source>
        <strain evidence="1">CBS 508.74</strain>
    </source>
</reference>
<proteinExistence type="predicted"/>
<organism evidence="1 2">
    <name type="scientific">Canariomyces notabilis</name>
    <dbReference type="NCBI Taxonomy" id="2074819"/>
    <lineage>
        <taxon>Eukaryota</taxon>
        <taxon>Fungi</taxon>
        <taxon>Dikarya</taxon>
        <taxon>Ascomycota</taxon>
        <taxon>Pezizomycotina</taxon>
        <taxon>Sordariomycetes</taxon>
        <taxon>Sordariomycetidae</taxon>
        <taxon>Sordariales</taxon>
        <taxon>Chaetomiaceae</taxon>
        <taxon>Canariomyces</taxon>
    </lineage>
</organism>
<dbReference type="Proteomes" id="UP001302812">
    <property type="component" value="Unassembled WGS sequence"/>
</dbReference>
<reference evidence="1" key="2">
    <citation type="submission" date="2023-05" db="EMBL/GenBank/DDBJ databases">
        <authorList>
            <consortium name="Lawrence Berkeley National Laboratory"/>
            <person name="Steindorff A."/>
            <person name="Hensen N."/>
            <person name="Bonometti L."/>
            <person name="Westerberg I."/>
            <person name="Brannstrom I.O."/>
            <person name="Guillou S."/>
            <person name="Cros-Aarteil S."/>
            <person name="Calhoun S."/>
            <person name="Haridas S."/>
            <person name="Kuo A."/>
            <person name="Mondo S."/>
            <person name="Pangilinan J."/>
            <person name="Riley R."/>
            <person name="Labutti K."/>
            <person name="Andreopoulos B."/>
            <person name="Lipzen A."/>
            <person name="Chen C."/>
            <person name="Yanf M."/>
            <person name="Daum C."/>
            <person name="Ng V."/>
            <person name="Clum A."/>
            <person name="Ohm R."/>
            <person name="Martin F."/>
            <person name="Silar P."/>
            <person name="Natvig D."/>
            <person name="Lalanne C."/>
            <person name="Gautier V."/>
            <person name="Ament-Velasquez S.L."/>
            <person name="Kruys A."/>
            <person name="Hutchinson M.I."/>
            <person name="Powell A.J."/>
            <person name="Barry K."/>
            <person name="Miller A.N."/>
            <person name="Grigoriev I.V."/>
            <person name="Debuchy R."/>
            <person name="Gladieux P."/>
            <person name="Thoren M.H."/>
            <person name="Johannesson H."/>
        </authorList>
    </citation>
    <scope>NUCLEOTIDE SEQUENCE</scope>
    <source>
        <strain evidence="1">CBS 508.74</strain>
    </source>
</reference>
<dbReference type="GeneID" id="89942687"/>
<evidence type="ECO:0000313" key="2">
    <source>
        <dbReference type="Proteomes" id="UP001302812"/>
    </source>
</evidence>
<gene>
    <name evidence="1" type="ORF">N656DRAFT_828890</name>
</gene>
<protein>
    <submittedName>
        <fullName evidence="1">Uncharacterized protein</fullName>
    </submittedName>
</protein>
<evidence type="ECO:0000313" key="1">
    <source>
        <dbReference type="EMBL" id="KAK4113223.1"/>
    </source>
</evidence>
<dbReference type="AlphaFoldDB" id="A0AAN6TF14"/>
<keyword evidence="2" id="KW-1185">Reference proteome</keyword>
<comment type="caution">
    <text evidence="1">The sequence shown here is derived from an EMBL/GenBank/DDBJ whole genome shotgun (WGS) entry which is preliminary data.</text>
</comment>
<dbReference type="EMBL" id="MU853340">
    <property type="protein sequence ID" value="KAK4113223.1"/>
    <property type="molecule type" value="Genomic_DNA"/>
</dbReference>
<dbReference type="RefSeq" id="XP_064670793.1">
    <property type="nucleotide sequence ID" value="XM_064818561.1"/>
</dbReference>
<name>A0AAN6TF14_9PEZI</name>
<accession>A0AAN6TF14</accession>